<dbReference type="SUPFAM" id="SSF51735">
    <property type="entry name" value="NAD(P)-binding Rossmann-fold domains"/>
    <property type="match status" value="1"/>
</dbReference>
<evidence type="ECO:0000256" key="1">
    <source>
        <dbReference type="ARBA" id="ARBA00006484"/>
    </source>
</evidence>
<dbReference type="AlphaFoldDB" id="A0A7J7N5D3"/>
<dbReference type="PANTHER" id="PTHR44169">
    <property type="entry name" value="NADPH-DEPENDENT 1-ACYLDIHYDROXYACETONE PHOSPHATE REDUCTASE"/>
    <property type="match status" value="1"/>
</dbReference>
<dbReference type="Proteomes" id="UP000541444">
    <property type="component" value="Unassembled WGS sequence"/>
</dbReference>
<dbReference type="Pfam" id="PF00106">
    <property type="entry name" value="adh_short"/>
    <property type="match status" value="1"/>
</dbReference>
<dbReference type="EMBL" id="JACGCM010001055">
    <property type="protein sequence ID" value="KAF6162323.1"/>
    <property type="molecule type" value="Genomic_DNA"/>
</dbReference>
<proteinExistence type="inferred from homology"/>
<evidence type="ECO:0000313" key="3">
    <source>
        <dbReference type="EMBL" id="KAF6162323.1"/>
    </source>
</evidence>
<evidence type="ECO:0000256" key="2">
    <source>
        <dbReference type="ARBA" id="ARBA00023002"/>
    </source>
</evidence>
<dbReference type="OrthoDB" id="2102561at2759"/>
<gene>
    <name evidence="3" type="ORF">GIB67_008452</name>
</gene>
<comment type="similarity">
    <text evidence="1">Belongs to the short-chain dehydrogenases/reductases (SDR) family.</text>
</comment>
<evidence type="ECO:0000313" key="4">
    <source>
        <dbReference type="Proteomes" id="UP000541444"/>
    </source>
</evidence>
<accession>A0A7J7N5D3</accession>
<dbReference type="GO" id="GO:0016491">
    <property type="term" value="F:oxidoreductase activity"/>
    <property type="evidence" value="ECO:0007669"/>
    <property type="project" value="UniProtKB-KW"/>
</dbReference>
<dbReference type="PROSITE" id="PS00061">
    <property type="entry name" value="ADH_SHORT"/>
    <property type="match status" value="1"/>
</dbReference>
<dbReference type="GO" id="GO:0005783">
    <property type="term" value="C:endoplasmic reticulum"/>
    <property type="evidence" value="ECO:0007669"/>
    <property type="project" value="TreeGrafter"/>
</dbReference>
<protein>
    <submittedName>
        <fullName evidence="3">Uncharacterized protein</fullName>
    </submittedName>
</protein>
<organism evidence="3 4">
    <name type="scientific">Kingdonia uniflora</name>
    <dbReference type="NCBI Taxonomy" id="39325"/>
    <lineage>
        <taxon>Eukaryota</taxon>
        <taxon>Viridiplantae</taxon>
        <taxon>Streptophyta</taxon>
        <taxon>Embryophyta</taxon>
        <taxon>Tracheophyta</taxon>
        <taxon>Spermatophyta</taxon>
        <taxon>Magnoliopsida</taxon>
        <taxon>Ranunculales</taxon>
        <taxon>Circaeasteraceae</taxon>
        <taxon>Kingdonia</taxon>
    </lineage>
</organism>
<dbReference type="InterPro" id="IPR002347">
    <property type="entry name" value="SDR_fam"/>
</dbReference>
<dbReference type="Gene3D" id="3.40.50.720">
    <property type="entry name" value="NAD(P)-binding Rossmann-like Domain"/>
    <property type="match status" value="1"/>
</dbReference>
<reference evidence="3 4" key="1">
    <citation type="journal article" date="2020" name="IScience">
        <title>Genome Sequencing of the Endangered Kingdonia uniflora (Circaeasteraceae, Ranunculales) Reveals Potential Mechanisms of Evolutionary Specialization.</title>
        <authorList>
            <person name="Sun Y."/>
            <person name="Deng T."/>
            <person name="Zhang A."/>
            <person name="Moore M.J."/>
            <person name="Landis J.B."/>
            <person name="Lin N."/>
            <person name="Zhang H."/>
            <person name="Zhang X."/>
            <person name="Huang J."/>
            <person name="Zhang X."/>
            <person name="Sun H."/>
            <person name="Wang H."/>
        </authorList>
    </citation>
    <scope>NUCLEOTIDE SEQUENCE [LARGE SCALE GENOMIC DNA]</scope>
    <source>
        <strain evidence="3">TB1705</strain>
        <tissue evidence="3">Leaf</tissue>
    </source>
</reference>
<sequence>MGFVMPSRARVIIPCRGRSGVIESDVEIGFGLVIGGGNGEGVLVDALVSGGMVGAFEISEGSIGKLMVVGEGILVGSGLGTVGIGSVVGKVATPWAGSYTTSKASVHLMTNTLRLELRPFGIQVLLVIPGAVCSNIGNAGLKKVADKEWKLYSEFKEAIAERANASQTDKSSEATLFAKYVAKKVLSFSPSRGSFQAYDDFVWIALLVSFVVQRLLLLEQSRPKQKGDPLSLFHVYDMYYCHGPARDCLYSAWSTAE</sequence>
<dbReference type="InterPro" id="IPR036291">
    <property type="entry name" value="NAD(P)-bd_dom_sf"/>
</dbReference>
<name>A0A7J7N5D3_9MAGN</name>
<keyword evidence="2" id="KW-0560">Oxidoreductase</keyword>
<dbReference type="PANTHER" id="PTHR44169:SF5">
    <property type="entry name" value="ENOYL-(ACYL CARRIER) REDUCTASE"/>
    <property type="match status" value="1"/>
</dbReference>
<dbReference type="InterPro" id="IPR020904">
    <property type="entry name" value="Sc_DH/Rdtase_CS"/>
</dbReference>
<comment type="caution">
    <text evidence="3">The sequence shown here is derived from an EMBL/GenBank/DDBJ whole genome shotgun (WGS) entry which is preliminary data.</text>
</comment>
<keyword evidence="4" id="KW-1185">Reference proteome</keyword>